<dbReference type="PANTHER" id="PTHR10151">
    <property type="entry name" value="ECTONUCLEOTIDE PYROPHOSPHATASE/PHOSPHODIESTERASE"/>
    <property type="match status" value="1"/>
</dbReference>
<protein>
    <submittedName>
        <fullName evidence="1">Alkaline phosphatase family protein</fullName>
    </submittedName>
</protein>
<organism evidence="1 2">
    <name type="scientific">Natronosalvus rutilus</name>
    <dbReference type="NCBI Taxonomy" id="2953753"/>
    <lineage>
        <taxon>Archaea</taxon>
        <taxon>Methanobacteriati</taxon>
        <taxon>Methanobacteriota</taxon>
        <taxon>Stenosarchaea group</taxon>
        <taxon>Halobacteria</taxon>
        <taxon>Halobacteriales</taxon>
        <taxon>Natrialbaceae</taxon>
        <taxon>Natronosalvus</taxon>
    </lineage>
</organism>
<dbReference type="GO" id="GO:0016787">
    <property type="term" value="F:hydrolase activity"/>
    <property type="evidence" value="ECO:0007669"/>
    <property type="project" value="UniProtKB-ARBA"/>
</dbReference>
<proteinExistence type="predicted"/>
<dbReference type="AlphaFoldDB" id="A0A9E7SWF3"/>
<evidence type="ECO:0000313" key="1">
    <source>
        <dbReference type="EMBL" id="UTF54987.1"/>
    </source>
</evidence>
<sequence length="504" mass="56494">MTETIVLGLDGANWALLKPWLEEGRLPNIEALRSEGVFTDMKSCLPPVTCPNWRCYSTGKNPGKLGVFWWERIDTDRRTLTTPDSRSFKSANYWDYLNEQGRTAGILNLPMTYPPFEVDRFLVAGGPGSEQNEYAYPPDLGTRLDDEGYTLHPDRPVTAKGDLEEADNIVDLIERRLETFRGLLDEEDPDVAHCTVFYVNVLQHFFWRGEPTRRAWEVIDEHIGRLREEHPDSNLFLMSDHGCKNVDTVFYANSWLEAEGYLVTKSETSDLLTEYGINKKRISKLAHKLGVHDLVTRLAPDRLTDSIPEDEEGFKREQKLEKVDWERSRAIASGQGLIYVIDDGPETVDAIIDNLSTLTNENGDPIAREVMRSDEAYSGPYTDEAPDIVFDQRPGVHTSGAIGSNPVFDDVGQWEAENVRTGLFLASGPDIEASAVDRDVSITDVAPTVLHSVGCAVPTDMDGTPLPLFGDDDFDECDPLPFESVDSAGRQSVQNRLEDLGYLE</sequence>
<dbReference type="KEGG" id="sawl:NGM29_06970"/>
<dbReference type="Proteomes" id="UP001056855">
    <property type="component" value="Chromosome"/>
</dbReference>
<accession>A0A9E7SWF3</accession>
<dbReference type="GeneID" id="73289774"/>
<name>A0A9E7SWF3_9EURY</name>
<dbReference type="SUPFAM" id="SSF53649">
    <property type="entry name" value="Alkaline phosphatase-like"/>
    <property type="match status" value="1"/>
</dbReference>
<dbReference type="RefSeq" id="WP_254159728.1">
    <property type="nucleotide sequence ID" value="NZ_CP100355.1"/>
</dbReference>
<dbReference type="InterPro" id="IPR017850">
    <property type="entry name" value="Alkaline_phosphatase_core_sf"/>
</dbReference>
<evidence type="ECO:0000313" key="2">
    <source>
        <dbReference type="Proteomes" id="UP001056855"/>
    </source>
</evidence>
<dbReference type="Pfam" id="PF01663">
    <property type="entry name" value="Phosphodiest"/>
    <property type="match status" value="1"/>
</dbReference>
<dbReference type="EMBL" id="CP100355">
    <property type="protein sequence ID" value="UTF54987.1"/>
    <property type="molecule type" value="Genomic_DNA"/>
</dbReference>
<dbReference type="InterPro" id="IPR002591">
    <property type="entry name" value="Phosphodiest/P_Trfase"/>
</dbReference>
<gene>
    <name evidence="1" type="ORF">NGM29_06970</name>
</gene>
<keyword evidence="2" id="KW-1185">Reference proteome</keyword>
<dbReference type="Gene3D" id="3.40.720.10">
    <property type="entry name" value="Alkaline Phosphatase, subunit A"/>
    <property type="match status" value="2"/>
</dbReference>
<dbReference type="PANTHER" id="PTHR10151:SF120">
    <property type="entry name" value="BIS(5'-ADENOSYL)-TRIPHOSPHATASE"/>
    <property type="match status" value="1"/>
</dbReference>
<reference evidence="1" key="1">
    <citation type="submission" date="2022-06" db="EMBL/GenBank/DDBJ databases">
        <title>Diverse halophilic archaea isolated from saline environments.</title>
        <authorList>
            <person name="Cui H.-L."/>
        </authorList>
    </citation>
    <scope>NUCLEOTIDE SEQUENCE</scope>
    <source>
        <strain evidence="1">WLHS1</strain>
    </source>
</reference>